<proteinExistence type="predicted"/>
<keyword evidence="2" id="KW-1185">Reference proteome</keyword>
<evidence type="ECO:0000313" key="2">
    <source>
        <dbReference type="Proteomes" id="UP000276133"/>
    </source>
</evidence>
<dbReference type="Proteomes" id="UP000276133">
    <property type="component" value="Unassembled WGS sequence"/>
</dbReference>
<protein>
    <submittedName>
        <fullName evidence="1">Uncharacterized protein</fullName>
    </submittedName>
</protein>
<comment type="caution">
    <text evidence="1">The sequence shown here is derived from an EMBL/GenBank/DDBJ whole genome shotgun (WGS) entry which is preliminary data.</text>
</comment>
<sequence length="63" mass="7286">MNQLWKSAKSVRINCGAILQTSAVVLYDALIVNQEDIWKIFFVKIKMSINLSTKYFLLKTSNF</sequence>
<evidence type="ECO:0000313" key="1">
    <source>
        <dbReference type="EMBL" id="RNA17244.1"/>
    </source>
</evidence>
<gene>
    <name evidence="1" type="ORF">BpHYR1_042050</name>
</gene>
<dbReference type="EMBL" id="REGN01004494">
    <property type="protein sequence ID" value="RNA17244.1"/>
    <property type="molecule type" value="Genomic_DNA"/>
</dbReference>
<reference evidence="1 2" key="1">
    <citation type="journal article" date="2018" name="Sci. Rep.">
        <title>Genomic signatures of local adaptation to the degree of environmental predictability in rotifers.</title>
        <authorList>
            <person name="Franch-Gras L."/>
            <person name="Hahn C."/>
            <person name="Garcia-Roger E.M."/>
            <person name="Carmona M.J."/>
            <person name="Serra M."/>
            <person name="Gomez A."/>
        </authorList>
    </citation>
    <scope>NUCLEOTIDE SEQUENCE [LARGE SCALE GENOMIC DNA]</scope>
    <source>
        <strain evidence="1">HYR1</strain>
    </source>
</reference>
<accession>A0A3M7R1I9</accession>
<name>A0A3M7R1I9_BRAPC</name>
<organism evidence="1 2">
    <name type="scientific">Brachionus plicatilis</name>
    <name type="common">Marine rotifer</name>
    <name type="synonym">Brachionus muelleri</name>
    <dbReference type="NCBI Taxonomy" id="10195"/>
    <lineage>
        <taxon>Eukaryota</taxon>
        <taxon>Metazoa</taxon>
        <taxon>Spiralia</taxon>
        <taxon>Gnathifera</taxon>
        <taxon>Rotifera</taxon>
        <taxon>Eurotatoria</taxon>
        <taxon>Monogononta</taxon>
        <taxon>Pseudotrocha</taxon>
        <taxon>Ploima</taxon>
        <taxon>Brachionidae</taxon>
        <taxon>Brachionus</taxon>
    </lineage>
</organism>
<dbReference type="AlphaFoldDB" id="A0A3M7R1I9"/>